<evidence type="ECO:0000259" key="3">
    <source>
        <dbReference type="Pfam" id="PF05368"/>
    </source>
</evidence>
<dbReference type="Proteomes" id="UP000594263">
    <property type="component" value="Unplaced"/>
</dbReference>
<keyword evidence="5" id="KW-1185">Reference proteome</keyword>
<keyword evidence="2" id="KW-0560">Oxidoreductase</keyword>
<dbReference type="InterPro" id="IPR008030">
    <property type="entry name" value="NmrA-like"/>
</dbReference>
<evidence type="ECO:0000313" key="5">
    <source>
        <dbReference type="Proteomes" id="UP000594263"/>
    </source>
</evidence>
<dbReference type="OMA" id="TPYPENM"/>
<reference evidence="4" key="1">
    <citation type="submission" date="2021-01" db="UniProtKB">
        <authorList>
            <consortium name="EnsemblPlants"/>
        </authorList>
    </citation>
    <scope>IDENTIFICATION</scope>
</reference>
<dbReference type="InterPro" id="IPR036291">
    <property type="entry name" value="NAD(P)-bd_dom_sf"/>
</dbReference>
<dbReference type="InterPro" id="IPR045312">
    <property type="entry name" value="PCBER-like"/>
</dbReference>
<dbReference type="InterPro" id="IPR050608">
    <property type="entry name" value="NmrA-type/Isoflavone_red_sf"/>
</dbReference>
<evidence type="ECO:0000256" key="1">
    <source>
        <dbReference type="ARBA" id="ARBA00022857"/>
    </source>
</evidence>
<dbReference type="PANTHER" id="PTHR43349:SF34">
    <property type="entry name" value="PINORESINOL-LARICIRESINOL REDUCTASE 3-RELATED"/>
    <property type="match status" value="1"/>
</dbReference>
<dbReference type="PANTHER" id="PTHR43349">
    <property type="entry name" value="PINORESINOL REDUCTASE-RELATED"/>
    <property type="match status" value="1"/>
</dbReference>
<accession>A0A7N0TE43</accession>
<dbReference type="CDD" id="cd05259">
    <property type="entry name" value="PCBER_SDR_a"/>
    <property type="match status" value="1"/>
</dbReference>
<protein>
    <recommendedName>
        <fullName evidence="3">NmrA-like domain-containing protein</fullName>
    </recommendedName>
</protein>
<evidence type="ECO:0000313" key="4">
    <source>
        <dbReference type="EnsemblPlants" id="Kaladp0033s0210.1.v1.1"/>
    </source>
</evidence>
<dbReference type="GO" id="GO:0016491">
    <property type="term" value="F:oxidoreductase activity"/>
    <property type="evidence" value="ECO:0007669"/>
    <property type="project" value="UniProtKB-KW"/>
</dbReference>
<dbReference type="Gramene" id="Kaladp0033s0210.1.v1.1">
    <property type="protein sequence ID" value="Kaladp0033s0210.1.v1.1"/>
    <property type="gene ID" value="Kaladp0033s0210.v1.1"/>
</dbReference>
<dbReference type="EnsemblPlants" id="Kaladp0033s0210.1.v1.1">
    <property type="protein sequence ID" value="Kaladp0033s0210.1.v1.1"/>
    <property type="gene ID" value="Kaladp0033s0210.v1.1"/>
</dbReference>
<name>A0A7N0TE43_KALFE</name>
<sequence length="258" mass="29011">MEESSRSKILIIGVTGNLGFHLAKTSIQFAHPTFALVRDSAFSQSDKLRKLQALTDAGVRILKGSLQDEERLTEAVKLVDVVICAVAAKHALDQKLLIRVIKQAGCIKRFVPSEFGMDPDRVQIVGMDYDFYSRKAEIRRLVEAEGIPHTYVSCNFYTSYLLPSLVQPGLKSPPRDRVKIFGNGNVKAVFMNESDVASFTISTVDDPRSLNKVLYMRPPGNVVSMNELVEMWEQKIGKKLEKIYVSEEQLLKEMKETV</sequence>
<proteinExistence type="predicted"/>
<dbReference type="Pfam" id="PF05368">
    <property type="entry name" value="NmrA"/>
    <property type="match status" value="1"/>
</dbReference>
<evidence type="ECO:0000256" key="2">
    <source>
        <dbReference type="ARBA" id="ARBA00023002"/>
    </source>
</evidence>
<dbReference type="Gene3D" id="3.40.50.720">
    <property type="entry name" value="NAD(P)-binding Rossmann-like Domain"/>
    <property type="match status" value="1"/>
</dbReference>
<keyword evidence="1" id="KW-0521">NADP</keyword>
<dbReference type="Gene3D" id="3.90.25.10">
    <property type="entry name" value="UDP-galactose 4-epimerase, domain 1"/>
    <property type="match status" value="1"/>
</dbReference>
<feature type="domain" description="NmrA-like" evidence="3">
    <location>
        <begin position="6"/>
        <end position="254"/>
    </location>
</feature>
<organism evidence="4 5">
    <name type="scientific">Kalanchoe fedtschenkoi</name>
    <name type="common">Lavender scallops</name>
    <name type="synonym">South American air plant</name>
    <dbReference type="NCBI Taxonomy" id="63787"/>
    <lineage>
        <taxon>Eukaryota</taxon>
        <taxon>Viridiplantae</taxon>
        <taxon>Streptophyta</taxon>
        <taxon>Embryophyta</taxon>
        <taxon>Tracheophyta</taxon>
        <taxon>Spermatophyta</taxon>
        <taxon>Magnoliopsida</taxon>
        <taxon>eudicotyledons</taxon>
        <taxon>Gunneridae</taxon>
        <taxon>Pentapetalae</taxon>
        <taxon>Saxifragales</taxon>
        <taxon>Crassulaceae</taxon>
        <taxon>Kalanchoe</taxon>
    </lineage>
</organism>
<dbReference type="SUPFAM" id="SSF51735">
    <property type="entry name" value="NAD(P)-binding Rossmann-fold domains"/>
    <property type="match status" value="1"/>
</dbReference>
<dbReference type="AlphaFoldDB" id="A0A7N0TE43"/>